<protein>
    <submittedName>
        <fullName evidence="1">Uncharacterized protein</fullName>
    </submittedName>
</protein>
<comment type="caution">
    <text evidence="1">The sequence shown here is derived from an EMBL/GenBank/DDBJ whole genome shotgun (WGS) entry which is preliminary data.</text>
</comment>
<name>A0A6V8LRV2_9BACT</name>
<reference evidence="1 2" key="2">
    <citation type="submission" date="2020-05" db="EMBL/GenBank/DDBJ databases">
        <title>Draft genome sequence of Desulfovibrio sp. strainFSS-1.</title>
        <authorList>
            <person name="Shimoshige H."/>
            <person name="Kobayashi H."/>
            <person name="Maekawa T."/>
        </authorList>
    </citation>
    <scope>NUCLEOTIDE SEQUENCE [LARGE SCALE GENOMIC DNA]</scope>
    <source>
        <strain evidence="1 2">SIID29052-01</strain>
    </source>
</reference>
<organism evidence="1 2">
    <name type="scientific">Fundidesulfovibrio magnetotacticus</name>
    <dbReference type="NCBI Taxonomy" id="2730080"/>
    <lineage>
        <taxon>Bacteria</taxon>
        <taxon>Pseudomonadati</taxon>
        <taxon>Thermodesulfobacteriota</taxon>
        <taxon>Desulfovibrionia</taxon>
        <taxon>Desulfovibrionales</taxon>
        <taxon>Desulfovibrionaceae</taxon>
        <taxon>Fundidesulfovibrio</taxon>
    </lineage>
</organism>
<dbReference type="AlphaFoldDB" id="A0A6V8LRV2"/>
<dbReference type="Proteomes" id="UP000494245">
    <property type="component" value="Unassembled WGS sequence"/>
</dbReference>
<keyword evidence="2" id="KW-1185">Reference proteome</keyword>
<dbReference type="EMBL" id="BLTE01000001">
    <property type="protein sequence ID" value="GFK92516.1"/>
    <property type="molecule type" value="Genomic_DNA"/>
</dbReference>
<evidence type="ECO:0000313" key="2">
    <source>
        <dbReference type="Proteomes" id="UP000494245"/>
    </source>
</evidence>
<sequence>MPSPRVESLALAVLDLLHHGLPQDNDTLHTLRSTFGDDSPEGLASVLADAGSAEAATLAALLLSPGPAVREALEPALEACRLTTDELPLLTDLVANGAARTAALFPDGRSAPLDLDAESARAFTLRLHPEATPPQELTRILDRRFPGRPAWRLKALLRAARPDYTSPRVFFLSALLERLEAPDGDVLAWAVRFLEERGDDPTPHQALAAKYHELSARLRQAQDFRKALAASSFEVMASRGVRLSHLHPEALREELARLDAVCRAVLGGPAWAVAGLGERDLGSGHDAWSMAELLSGLED</sequence>
<accession>A0A6V8LRV2</accession>
<evidence type="ECO:0000313" key="1">
    <source>
        <dbReference type="EMBL" id="GFK92516.1"/>
    </source>
</evidence>
<dbReference type="RefSeq" id="WP_173080657.1">
    <property type="nucleotide sequence ID" value="NZ_BLTE01000001.1"/>
</dbReference>
<proteinExistence type="predicted"/>
<reference evidence="1 2" key="1">
    <citation type="submission" date="2020-04" db="EMBL/GenBank/DDBJ databases">
        <authorList>
            <consortium name="Desulfovibrio sp. FSS-1 genome sequencing consortium"/>
            <person name="Shimoshige H."/>
            <person name="Kobayashi H."/>
            <person name="Maekawa T."/>
        </authorList>
    </citation>
    <scope>NUCLEOTIDE SEQUENCE [LARGE SCALE GENOMIC DNA]</scope>
    <source>
        <strain evidence="1 2">SIID29052-01</strain>
    </source>
</reference>
<gene>
    <name evidence="1" type="ORF">NNJEOMEG_00341</name>
</gene>